<dbReference type="Proteomes" id="UP000190989">
    <property type="component" value="Unassembled WGS sequence"/>
</dbReference>
<evidence type="ECO:0000256" key="1">
    <source>
        <dbReference type="SAM" id="MobiDB-lite"/>
    </source>
</evidence>
<reference evidence="3" key="1">
    <citation type="submission" date="2017-02" db="EMBL/GenBank/DDBJ databases">
        <authorList>
            <person name="Varghese N."/>
            <person name="Submissions S."/>
        </authorList>
    </citation>
    <scope>NUCLEOTIDE SEQUENCE [LARGE SCALE GENOMIC DNA]</scope>
    <source>
        <strain evidence="3">SM117</strain>
    </source>
</reference>
<dbReference type="RefSeq" id="WP_079729264.1">
    <property type="nucleotide sequence ID" value="NZ_FVZE01000001.1"/>
</dbReference>
<dbReference type="EMBL" id="FVZE01000001">
    <property type="protein sequence ID" value="SLJ86610.1"/>
    <property type="molecule type" value="Genomic_DNA"/>
</dbReference>
<protein>
    <submittedName>
        <fullName evidence="2">Uncharacterized protein</fullName>
    </submittedName>
</protein>
<dbReference type="AlphaFoldDB" id="A0A1U6GT57"/>
<proteinExistence type="predicted"/>
<name>A0A1U6GT57_9SPHN</name>
<evidence type="ECO:0000313" key="2">
    <source>
        <dbReference type="EMBL" id="SLJ86610.1"/>
    </source>
</evidence>
<evidence type="ECO:0000313" key="3">
    <source>
        <dbReference type="Proteomes" id="UP000190989"/>
    </source>
</evidence>
<sequence>MSARKQVRGQPLVALLAVAGGWIGGRAVTWEPPALIQEAVASEDVHKSAGVGRDGAYRFDTAVGPHSVPFASSSAVLPMRERSPQLASHLPGHGLKLEQRSYPLAGRRPPAWLPMSWDLAGMADSRPTTGAAFHPQPRIAGHELPGVQLAAQPAPPSAVGTGAISGDRPDVPDREVPVTFKPKRWSGDAWALMRGSGSVALVKGTLPATYGASQTGAVLRYRIAPRSAYRPTAYLRSTSTLGTVRQTSAALGFAARPVPTVPIVGAVEGRLTDDAGRRRFQPVAMAVTELAPFELAMGLRGEAYGQAGYVGGKFATAFADGQFRADRALFSAGRFDTRLGAGLWGGVQKGAGRLDFGPSATVTAPLGRGTFGRVAFDWRFRLLGNANPGSGPAVTLSAGF</sequence>
<gene>
    <name evidence="2" type="ORF">SAMN06295987_101303</name>
</gene>
<feature type="region of interest" description="Disordered" evidence="1">
    <location>
        <begin position="150"/>
        <end position="174"/>
    </location>
</feature>
<organism evidence="2 3">
    <name type="scientific">Novosphingobium mathurense</name>
    <dbReference type="NCBI Taxonomy" id="428990"/>
    <lineage>
        <taxon>Bacteria</taxon>
        <taxon>Pseudomonadati</taxon>
        <taxon>Pseudomonadota</taxon>
        <taxon>Alphaproteobacteria</taxon>
        <taxon>Sphingomonadales</taxon>
        <taxon>Sphingomonadaceae</taxon>
        <taxon>Novosphingobium</taxon>
    </lineage>
</organism>
<keyword evidence="3" id="KW-1185">Reference proteome</keyword>
<accession>A0A1U6GT57</accession>
<dbReference type="STRING" id="428990.SAMN06295987_101303"/>